<protein>
    <recommendedName>
        <fullName evidence="3">Serine/threonine-protein phosphatase 7 long form-like protein</fullName>
    </recommendedName>
</protein>
<dbReference type="EMBL" id="LXQA011454184">
    <property type="protein sequence ID" value="MCI97794.1"/>
    <property type="molecule type" value="Genomic_DNA"/>
</dbReference>
<dbReference type="AlphaFoldDB" id="A0A392WAX7"/>
<organism evidence="1 2">
    <name type="scientific">Trifolium medium</name>
    <dbReference type="NCBI Taxonomy" id="97028"/>
    <lineage>
        <taxon>Eukaryota</taxon>
        <taxon>Viridiplantae</taxon>
        <taxon>Streptophyta</taxon>
        <taxon>Embryophyta</taxon>
        <taxon>Tracheophyta</taxon>
        <taxon>Spermatophyta</taxon>
        <taxon>Magnoliopsida</taxon>
        <taxon>eudicotyledons</taxon>
        <taxon>Gunneridae</taxon>
        <taxon>Pentapetalae</taxon>
        <taxon>rosids</taxon>
        <taxon>fabids</taxon>
        <taxon>Fabales</taxon>
        <taxon>Fabaceae</taxon>
        <taxon>Papilionoideae</taxon>
        <taxon>50 kb inversion clade</taxon>
        <taxon>NPAAA clade</taxon>
        <taxon>Hologalegina</taxon>
        <taxon>IRL clade</taxon>
        <taxon>Trifolieae</taxon>
        <taxon>Trifolium</taxon>
    </lineage>
</organism>
<dbReference type="Proteomes" id="UP000265520">
    <property type="component" value="Unassembled WGS sequence"/>
</dbReference>
<accession>A0A392WAX7</accession>
<evidence type="ECO:0000313" key="1">
    <source>
        <dbReference type="EMBL" id="MCI97794.1"/>
    </source>
</evidence>
<proteinExistence type="predicted"/>
<comment type="caution">
    <text evidence="1">The sequence shown here is derived from an EMBL/GenBank/DDBJ whole genome shotgun (WGS) entry which is preliminary data.</text>
</comment>
<name>A0A392WAX7_9FABA</name>
<feature type="non-terminal residue" evidence="1">
    <location>
        <position position="37"/>
    </location>
</feature>
<sequence length="37" mass="4676">MRKMMDRLLPRDIIWRPYEDHRVVRPFELVSIYSGWI</sequence>
<evidence type="ECO:0008006" key="3">
    <source>
        <dbReference type="Google" id="ProtNLM"/>
    </source>
</evidence>
<reference evidence="1 2" key="1">
    <citation type="journal article" date="2018" name="Front. Plant Sci.">
        <title>Red Clover (Trifolium pratense) and Zigzag Clover (T. medium) - A Picture of Genomic Similarities and Differences.</title>
        <authorList>
            <person name="Dluhosova J."/>
            <person name="Istvanek J."/>
            <person name="Nedelnik J."/>
            <person name="Repkova J."/>
        </authorList>
    </citation>
    <scope>NUCLEOTIDE SEQUENCE [LARGE SCALE GENOMIC DNA]</scope>
    <source>
        <strain evidence="2">cv. 10/8</strain>
        <tissue evidence="1">Leaf</tissue>
    </source>
</reference>
<keyword evidence="2" id="KW-1185">Reference proteome</keyword>
<evidence type="ECO:0000313" key="2">
    <source>
        <dbReference type="Proteomes" id="UP000265520"/>
    </source>
</evidence>